<evidence type="ECO:0000259" key="3">
    <source>
        <dbReference type="SMART" id="SM00642"/>
    </source>
</evidence>
<keyword evidence="2" id="KW-0326">Glycosidase</keyword>
<sequence length="398" mass="44385">MIDLMLGTEADFRELCARAAERGIRVLLDGVFNHTGSNSVYFNAEGFYPGPGAAQSQSSPYFDWYSFHPWPEDYDAWWGIRTLPAVNENSPSYGRFIIDGENSVVRRWLRAGASGWRLDVADELPDEFIARLRTAMEETKPDSVLIAEVWEDGSNKIAYSQRRKYLLGSEAHGLMNYPFRTAALAFLQGGDGADFRESMETLRENYPPPAFYSAMNFLGTHDTPRILSVLGAEKPPSSKEDRAVFFLSPEERATGLALLRAAAVLLYAFPGSPMLYYGDEAGMEGWEDPFNRRTYPWGKKDAALRDLYLCLGRLRRARKSLQRGDIRYLFAAGHGLVFSRNLEDEATTAVLNVGADPLALEIPWNAIQAQDALTGQSFAAVGGVLKLELPPRTAMLLI</sequence>
<keyword evidence="1" id="KW-0378">Hydrolase</keyword>
<dbReference type="AlphaFoldDB" id="A0A644ZUB5"/>
<dbReference type="SUPFAM" id="SSF51445">
    <property type="entry name" value="(Trans)glycosidases"/>
    <property type="match status" value="1"/>
</dbReference>
<dbReference type="InterPro" id="IPR017853">
    <property type="entry name" value="GH"/>
</dbReference>
<accession>A0A644ZUB5</accession>
<evidence type="ECO:0000256" key="1">
    <source>
        <dbReference type="ARBA" id="ARBA00022801"/>
    </source>
</evidence>
<dbReference type="InterPro" id="IPR013780">
    <property type="entry name" value="Glyco_hydro_b"/>
</dbReference>
<feature type="domain" description="Glycosyl hydrolase family 13 catalytic" evidence="3">
    <location>
        <begin position="1"/>
        <end position="315"/>
    </location>
</feature>
<gene>
    <name evidence="4" type="primary">apu_1</name>
    <name evidence="4" type="ORF">SDC9_91278</name>
</gene>
<name>A0A644ZUB5_9ZZZZ</name>
<proteinExistence type="predicted"/>
<dbReference type="SMART" id="SM00642">
    <property type="entry name" value="Aamy"/>
    <property type="match status" value="1"/>
</dbReference>
<protein>
    <submittedName>
        <fullName evidence="4">Amylopullulanase</fullName>
    </submittedName>
</protein>
<dbReference type="GO" id="GO:0016798">
    <property type="term" value="F:hydrolase activity, acting on glycosyl bonds"/>
    <property type="evidence" value="ECO:0007669"/>
    <property type="project" value="UniProtKB-KW"/>
</dbReference>
<evidence type="ECO:0000256" key="2">
    <source>
        <dbReference type="ARBA" id="ARBA00023295"/>
    </source>
</evidence>
<organism evidence="4">
    <name type="scientific">bioreactor metagenome</name>
    <dbReference type="NCBI Taxonomy" id="1076179"/>
    <lineage>
        <taxon>unclassified sequences</taxon>
        <taxon>metagenomes</taxon>
        <taxon>ecological metagenomes</taxon>
    </lineage>
</organism>
<dbReference type="PANTHER" id="PTHR10357">
    <property type="entry name" value="ALPHA-AMYLASE FAMILY MEMBER"/>
    <property type="match status" value="1"/>
</dbReference>
<evidence type="ECO:0000313" key="4">
    <source>
        <dbReference type="EMBL" id="MPM44599.1"/>
    </source>
</evidence>
<dbReference type="Gene3D" id="3.20.20.80">
    <property type="entry name" value="Glycosidases"/>
    <property type="match status" value="1"/>
</dbReference>
<dbReference type="Pfam" id="PF00128">
    <property type="entry name" value="Alpha-amylase"/>
    <property type="match status" value="1"/>
</dbReference>
<comment type="caution">
    <text evidence="4">The sequence shown here is derived from an EMBL/GenBank/DDBJ whole genome shotgun (WGS) entry which is preliminary data.</text>
</comment>
<dbReference type="InterPro" id="IPR006047">
    <property type="entry name" value="GH13_cat_dom"/>
</dbReference>
<dbReference type="Gene3D" id="2.60.40.1180">
    <property type="entry name" value="Golgi alpha-mannosidase II"/>
    <property type="match status" value="1"/>
</dbReference>
<dbReference type="GO" id="GO:0005975">
    <property type="term" value="P:carbohydrate metabolic process"/>
    <property type="evidence" value="ECO:0007669"/>
    <property type="project" value="InterPro"/>
</dbReference>
<dbReference type="SUPFAM" id="SSF51011">
    <property type="entry name" value="Glycosyl hydrolase domain"/>
    <property type="match status" value="1"/>
</dbReference>
<dbReference type="EMBL" id="VSSQ01010538">
    <property type="protein sequence ID" value="MPM44599.1"/>
    <property type="molecule type" value="Genomic_DNA"/>
</dbReference>
<dbReference type="PANTHER" id="PTHR10357:SF210">
    <property type="entry name" value="MALTODEXTRIN GLUCOSIDASE"/>
    <property type="match status" value="1"/>
</dbReference>
<dbReference type="CDD" id="cd11338">
    <property type="entry name" value="AmyAc_CMD"/>
    <property type="match status" value="1"/>
</dbReference>
<reference evidence="4" key="1">
    <citation type="submission" date="2019-08" db="EMBL/GenBank/DDBJ databases">
        <authorList>
            <person name="Kucharzyk K."/>
            <person name="Murdoch R.W."/>
            <person name="Higgins S."/>
            <person name="Loffler F."/>
        </authorList>
    </citation>
    <scope>NUCLEOTIDE SEQUENCE</scope>
</reference>